<evidence type="ECO:0000256" key="3">
    <source>
        <dbReference type="PROSITE-ProRule" id="PRU00339"/>
    </source>
</evidence>
<comment type="caution">
    <text evidence="5">The sequence shown here is derived from an EMBL/GenBank/DDBJ whole genome shotgun (WGS) entry which is preliminary data.</text>
</comment>
<dbReference type="PROSITE" id="PS50293">
    <property type="entry name" value="TPR_REGION"/>
    <property type="match status" value="1"/>
</dbReference>
<keyword evidence="2 3" id="KW-0802">TPR repeat</keyword>
<evidence type="ECO:0000313" key="8">
    <source>
        <dbReference type="Proteomes" id="UP000663829"/>
    </source>
</evidence>
<dbReference type="EMBL" id="CAJOBC010047895">
    <property type="protein sequence ID" value="CAF4167527.1"/>
    <property type="molecule type" value="Genomic_DNA"/>
</dbReference>
<evidence type="ECO:0000256" key="2">
    <source>
        <dbReference type="ARBA" id="ARBA00022803"/>
    </source>
</evidence>
<evidence type="ECO:0000313" key="7">
    <source>
        <dbReference type="EMBL" id="CAF4167527.1"/>
    </source>
</evidence>
<organism evidence="5 8">
    <name type="scientific">Didymodactylos carnosus</name>
    <dbReference type="NCBI Taxonomy" id="1234261"/>
    <lineage>
        <taxon>Eukaryota</taxon>
        <taxon>Metazoa</taxon>
        <taxon>Spiralia</taxon>
        <taxon>Gnathifera</taxon>
        <taxon>Rotifera</taxon>
        <taxon>Eurotatoria</taxon>
        <taxon>Bdelloidea</taxon>
        <taxon>Philodinida</taxon>
        <taxon>Philodinidae</taxon>
        <taxon>Didymodactylos</taxon>
    </lineage>
</organism>
<dbReference type="Gene3D" id="1.25.40.10">
    <property type="entry name" value="Tetratricopeptide repeat domain"/>
    <property type="match status" value="1"/>
</dbReference>
<proteinExistence type="predicted"/>
<feature type="repeat" description="TPR" evidence="3">
    <location>
        <begin position="18"/>
        <end position="51"/>
    </location>
</feature>
<keyword evidence="8" id="KW-1185">Reference proteome</keyword>
<evidence type="ECO:0000313" key="5">
    <source>
        <dbReference type="EMBL" id="CAF1321377.1"/>
    </source>
</evidence>
<dbReference type="PROSITE" id="PS50005">
    <property type="entry name" value="TPR"/>
    <property type="match status" value="3"/>
</dbReference>
<dbReference type="Proteomes" id="UP000677228">
    <property type="component" value="Unassembled WGS sequence"/>
</dbReference>
<dbReference type="OrthoDB" id="66906at2759"/>
<dbReference type="Proteomes" id="UP000663829">
    <property type="component" value="Unassembled WGS sequence"/>
</dbReference>
<dbReference type="AlphaFoldDB" id="A0A815F7Q7"/>
<dbReference type="SMART" id="SM00028">
    <property type="entry name" value="TPR"/>
    <property type="match status" value="4"/>
</dbReference>
<evidence type="ECO:0000313" key="6">
    <source>
        <dbReference type="EMBL" id="CAF3864493.1"/>
    </source>
</evidence>
<dbReference type="InterPro" id="IPR011990">
    <property type="entry name" value="TPR-like_helical_dom_sf"/>
</dbReference>
<evidence type="ECO:0000256" key="1">
    <source>
        <dbReference type="ARBA" id="ARBA00022737"/>
    </source>
</evidence>
<evidence type="ECO:0008006" key="9">
    <source>
        <dbReference type="Google" id="ProtNLM"/>
    </source>
</evidence>
<sequence length="199" mass="23458">MALTVHGKISQPLDPNFSRIYNNIGTVYFETNSFLKAIEYLDKAHQIEEKFWRNDLELANTYYYLGKAYYMNCSYKEALENIHKELEIKLKHQTRTDPIFLNTYCYLQKVYYKLGNESAVMTYGEAALKVDVSSNHADFFEVYFLIGLVYSEQLDYKNALRSFEKALEIGIANKLPEVDKLRETVEYTKYLLFLTDYTK</sequence>
<dbReference type="SUPFAM" id="SSF48452">
    <property type="entry name" value="TPR-like"/>
    <property type="match status" value="1"/>
</dbReference>
<dbReference type="InterPro" id="IPR019734">
    <property type="entry name" value="TPR_rpt"/>
</dbReference>
<evidence type="ECO:0000313" key="4">
    <source>
        <dbReference type="EMBL" id="CAF1103221.1"/>
    </source>
</evidence>
<protein>
    <recommendedName>
        <fullName evidence="9">Tetratricopeptide repeat protein</fullName>
    </recommendedName>
</protein>
<dbReference type="PANTHER" id="PTHR45641">
    <property type="entry name" value="TETRATRICOPEPTIDE REPEAT PROTEIN (AFU_ORTHOLOGUE AFUA_6G03870)"/>
    <property type="match status" value="1"/>
</dbReference>
<feature type="repeat" description="TPR" evidence="3">
    <location>
        <begin position="140"/>
        <end position="173"/>
    </location>
</feature>
<gene>
    <name evidence="5" type="ORF">GPM918_LOCUS29488</name>
    <name evidence="4" type="ORF">OVA965_LOCUS19397</name>
    <name evidence="7" type="ORF">SRO942_LOCUS30069</name>
    <name evidence="6" type="ORF">TMI583_LOCUS19410</name>
</gene>
<accession>A0A815F7Q7</accession>
<feature type="repeat" description="TPR" evidence="3">
    <location>
        <begin position="59"/>
        <end position="92"/>
    </location>
</feature>
<dbReference type="Proteomes" id="UP000682733">
    <property type="component" value="Unassembled WGS sequence"/>
</dbReference>
<dbReference type="EMBL" id="CAJNOQ010013424">
    <property type="protein sequence ID" value="CAF1321377.1"/>
    <property type="molecule type" value="Genomic_DNA"/>
</dbReference>
<reference evidence="5" key="1">
    <citation type="submission" date="2021-02" db="EMBL/GenBank/DDBJ databases">
        <authorList>
            <person name="Nowell W R."/>
        </authorList>
    </citation>
    <scope>NUCLEOTIDE SEQUENCE</scope>
</reference>
<dbReference type="EMBL" id="CAJOBA010010000">
    <property type="protein sequence ID" value="CAF3864493.1"/>
    <property type="molecule type" value="Genomic_DNA"/>
</dbReference>
<dbReference type="Pfam" id="PF13181">
    <property type="entry name" value="TPR_8"/>
    <property type="match status" value="1"/>
</dbReference>
<dbReference type="PANTHER" id="PTHR45641:SF1">
    <property type="entry name" value="AAA+ ATPASE DOMAIN-CONTAINING PROTEIN"/>
    <property type="match status" value="1"/>
</dbReference>
<dbReference type="Pfam" id="PF13424">
    <property type="entry name" value="TPR_12"/>
    <property type="match status" value="1"/>
</dbReference>
<dbReference type="EMBL" id="CAJNOK010009979">
    <property type="protein sequence ID" value="CAF1103221.1"/>
    <property type="molecule type" value="Genomic_DNA"/>
</dbReference>
<dbReference type="Proteomes" id="UP000681722">
    <property type="component" value="Unassembled WGS sequence"/>
</dbReference>
<name>A0A815F7Q7_9BILA</name>
<keyword evidence="1" id="KW-0677">Repeat</keyword>